<dbReference type="RefSeq" id="WP_315975786.1">
    <property type="nucleotide sequence ID" value="NZ_AP018817.1"/>
</dbReference>
<evidence type="ECO:0000313" key="1">
    <source>
        <dbReference type="EMBL" id="BBF71412.1"/>
    </source>
</evidence>
<dbReference type="InterPro" id="IPR029044">
    <property type="entry name" value="Nucleotide-diphossugar_trans"/>
</dbReference>
<evidence type="ECO:0000313" key="2">
    <source>
        <dbReference type="Proteomes" id="UP001059971"/>
    </source>
</evidence>
<organism evidence="1 2">
    <name type="scientific">Sphingomonas bisphenolicum</name>
    <dbReference type="NCBI Taxonomy" id="296544"/>
    <lineage>
        <taxon>Bacteria</taxon>
        <taxon>Pseudomonadati</taxon>
        <taxon>Pseudomonadota</taxon>
        <taxon>Alphaproteobacteria</taxon>
        <taxon>Sphingomonadales</taxon>
        <taxon>Sphingomonadaceae</taxon>
        <taxon>Sphingomonas</taxon>
    </lineage>
</organism>
<accession>A0ABM7G7S5</accession>
<proteinExistence type="predicted"/>
<gene>
    <name evidence="1" type="ORF">SBA_ch1_36120</name>
</gene>
<reference evidence="1" key="1">
    <citation type="submission" date="2018-07" db="EMBL/GenBank/DDBJ databases">
        <title>Complete genome sequence of Sphingomonas bisphenolicum strain AO1, a bisphenol A degradative bacterium isolated from Japanese farm field.</title>
        <authorList>
            <person name="Murakami M."/>
            <person name="Koh M."/>
            <person name="Koba S."/>
            <person name="Matsumura Y."/>
        </authorList>
    </citation>
    <scope>NUCLEOTIDE SEQUENCE</scope>
    <source>
        <strain evidence="1">AO1</strain>
    </source>
</reference>
<evidence type="ECO:0008006" key="3">
    <source>
        <dbReference type="Google" id="ProtNLM"/>
    </source>
</evidence>
<dbReference type="SUPFAM" id="SSF53448">
    <property type="entry name" value="Nucleotide-diphospho-sugar transferases"/>
    <property type="match status" value="1"/>
</dbReference>
<keyword evidence="2" id="KW-1185">Reference proteome</keyword>
<name>A0ABM7G7S5_9SPHN</name>
<sequence length="315" mass="36157">MMTTEADEIRALARSARLTRVGVSRLAADRPGQPIVICIVRNELRRLPYFLAHYRRLGAAHFLFVDNGSTDGSREFLASQADVDLFEMLDPFSAKAKHGWIMRLVEEYGDRWYMLADADEHAVFHGTKNLQSLAAAAERSGLRRVRGFLLDMYSDKPLAIDHRRSDQSFLQAYPFFDPEGYRDNRLELLTSRMGGPRQRTLSRIKPDFMPEMTKYPLFRLTADETLVSPHYVDPPLLGDDPCWIALLHFKFDGDALAHISDAIARGQYWQGSYEYRVYDEAIRRFSGFSFMYPDSRRYRGTADLVDLGLIEAVPV</sequence>
<protein>
    <recommendedName>
        <fullName evidence="3">Glycosyl transferase family 2</fullName>
    </recommendedName>
</protein>
<dbReference type="Proteomes" id="UP001059971">
    <property type="component" value="Chromosome 1"/>
</dbReference>
<dbReference type="Pfam" id="PF13704">
    <property type="entry name" value="Glyco_tranf_2_4"/>
    <property type="match status" value="1"/>
</dbReference>
<dbReference type="EMBL" id="AP018817">
    <property type="protein sequence ID" value="BBF71412.1"/>
    <property type="molecule type" value="Genomic_DNA"/>
</dbReference>